<protein>
    <submittedName>
        <fullName evidence="4">Plastocyanin/azurin family copper-binding protein</fullName>
    </submittedName>
</protein>
<dbReference type="EMBL" id="JBHSJG010000046">
    <property type="protein sequence ID" value="MFC4989307.1"/>
    <property type="molecule type" value="Genomic_DNA"/>
</dbReference>
<dbReference type="PANTHER" id="PTHR36507">
    <property type="entry name" value="BLL1555 PROTEIN"/>
    <property type="match status" value="1"/>
</dbReference>
<gene>
    <name evidence="4" type="ORF">ACFPFO_16400</name>
</gene>
<comment type="caution">
    <text evidence="4">The sequence shown here is derived from an EMBL/GenBank/DDBJ whole genome shotgun (WGS) entry which is preliminary data.</text>
</comment>
<keyword evidence="5" id="KW-1185">Reference proteome</keyword>
<evidence type="ECO:0000313" key="4">
    <source>
        <dbReference type="EMBL" id="MFC4989307.1"/>
    </source>
</evidence>
<sequence length="118" mass="13148">MKDEAFDPVQKTVAPGTTVVWKNTGLADHLVDSVQFHDAADQWQFRTQTLRSGDSAVYAFDQEGVYEYYCGLQGEEMCRVILVGDVSLSSAMSHSLIHFHVNDGENDRQQTGPVKNLP</sequence>
<dbReference type="InterPro" id="IPR000923">
    <property type="entry name" value="BlueCu_1"/>
</dbReference>
<name>A0ABD5QHS0_9EURY</name>
<evidence type="ECO:0000256" key="2">
    <source>
        <dbReference type="ARBA" id="ARBA00023008"/>
    </source>
</evidence>
<dbReference type="Proteomes" id="UP001595925">
    <property type="component" value="Unassembled WGS sequence"/>
</dbReference>
<organism evidence="4 5">
    <name type="scientific">Saliphagus infecundisoli</name>
    <dbReference type="NCBI Taxonomy" id="1849069"/>
    <lineage>
        <taxon>Archaea</taxon>
        <taxon>Methanobacteriati</taxon>
        <taxon>Methanobacteriota</taxon>
        <taxon>Stenosarchaea group</taxon>
        <taxon>Halobacteria</taxon>
        <taxon>Halobacteriales</taxon>
        <taxon>Natrialbaceae</taxon>
        <taxon>Saliphagus</taxon>
    </lineage>
</organism>
<evidence type="ECO:0000259" key="3">
    <source>
        <dbReference type="Pfam" id="PF00127"/>
    </source>
</evidence>
<dbReference type="PANTHER" id="PTHR36507:SF1">
    <property type="entry name" value="BLL1555 PROTEIN"/>
    <property type="match status" value="1"/>
</dbReference>
<reference evidence="4 5" key="1">
    <citation type="journal article" date="2019" name="Int. J. Syst. Evol. Microbiol.">
        <title>The Global Catalogue of Microorganisms (GCM) 10K type strain sequencing project: providing services to taxonomists for standard genome sequencing and annotation.</title>
        <authorList>
            <consortium name="The Broad Institute Genomics Platform"/>
            <consortium name="The Broad Institute Genome Sequencing Center for Infectious Disease"/>
            <person name="Wu L."/>
            <person name="Ma J."/>
        </authorList>
    </citation>
    <scope>NUCLEOTIDE SEQUENCE [LARGE SCALE GENOMIC DNA]</scope>
    <source>
        <strain evidence="4 5">CGMCC 1.15824</strain>
    </source>
</reference>
<feature type="domain" description="Blue (type 1) copper" evidence="3">
    <location>
        <begin position="5"/>
        <end position="70"/>
    </location>
</feature>
<dbReference type="RefSeq" id="WP_224829812.1">
    <property type="nucleotide sequence ID" value="NZ_JAIVEF010000027.1"/>
</dbReference>
<dbReference type="AlphaFoldDB" id="A0ABD5QHS0"/>
<proteinExistence type="predicted"/>
<dbReference type="GO" id="GO:0046872">
    <property type="term" value="F:metal ion binding"/>
    <property type="evidence" value="ECO:0007669"/>
    <property type="project" value="UniProtKB-KW"/>
</dbReference>
<keyword evidence="2" id="KW-0186">Copper</keyword>
<evidence type="ECO:0000313" key="5">
    <source>
        <dbReference type="Proteomes" id="UP001595925"/>
    </source>
</evidence>
<dbReference type="Pfam" id="PF00127">
    <property type="entry name" value="Copper-bind"/>
    <property type="match status" value="1"/>
</dbReference>
<dbReference type="Gene3D" id="2.60.40.420">
    <property type="entry name" value="Cupredoxins - blue copper proteins"/>
    <property type="match status" value="1"/>
</dbReference>
<dbReference type="InterPro" id="IPR052721">
    <property type="entry name" value="ET_Amicyanin"/>
</dbReference>
<keyword evidence="1" id="KW-0479">Metal-binding</keyword>
<accession>A0ABD5QHS0</accession>
<dbReference type="SUPFAM" id="SSF49503">
    <property type="entry name" value="Cupredoxins"/>
    <property type="match status" value="1"/>
</dbReference>
<evidence type="ECO:0000256" key="1">
    <source>
        <dbReference type="ARBA" id="ARBA00022723"/>
    </source>
</evidence>
<dbReference type="InterPro" id="IPR008972">
    <property type="entry name" value="Cupredoxin"/>
</dbReference>